<sequence>MAPLDPHSFTDSDQPLTQTIHLNLHVDFEAKVISGSATLELDRPANGVLDLDTRDLHIDGAVDSSTGKPITFELEKPVPIKGSRLRLSLIGRSVTISFRTSSSASALQWLEPAQTEGGKLPYVYTHCQAIHARSVFPCQDTPRARIRYTADVNIPRSARAVMSAEHVGRVDLAPPPATTTGRAAGELTTKKEDGEEVACRREDEDAPGGGGGGGGDRAIEKFRMNQPIPPYLVALAVGDIVSCRIGPRSQVYAEPSILAAAAFEFAEVESMISQAESLFGPYDWEEFNVLVLPPAFPYGGMEHPRMVFLTPALVVGDRSLVNVVAHELAHSWTGNLVTNATANDFWLNEGFTTYAERRIVEKIAGADVAALQAAIGWDHLHQEIERFKDRPQLTRLRGDLEGVDPDLVFSTVPYEKGFLFLRRLENEMGREAFDIFLKKYISRFRFQSITTTEFVDFLKVNVSGIEHRIDLGTWMDGEGLPEDAPRTVSKVLDQVLGLAKGFSSGVHVSDSDCATWKWEEWQIYLDNMPQKMKAADLRELDQRFQFSKAKNLEILVSFLTIAANSAFQPCFPMIVRSLMTIGRMKYLRPLYSGLMASGSSAAKELARKTFADAAPRYHPVARAVIQEVLDKSK</sequence>
<evidence type="ECO:0000313" key="11">
    <source>
        <dbReference type="EMBL" id="GBG64522.1"/>
    </source>
</evidence>
<dbReference type="InterPro" id="IPR042097">
    <property type="entry name" value="Aminopeptidase_N-like_N_sf"/>
</dbReference>
<dbReference type="PANTHER" id="PTHR45726:SF3">
    <property type="entry name" value="LEUKOTRIENE A-4 HYDROLASE"/>
    <property type="match status" value="1"/>
</dbReference>
<evidence type="ECO:0000256" key="5">
    <source>
        <dbReference type="ARBA" id="ARBA00022833"/>
    </source>
</evidence>
<dbReference type="GO" id="GO:0006508">
    <property type="term" value="P:proteolysis"/>
    <property type="evidence" value="ECO:0007669"/>
    <property type="project" value="UniProtKB-KW"/>
</dbReference>
<comment type="caution">
    <text evidence="11">The sequence shown here is derived from an EMBL/GenBank/DDBJ whole genome shotgun (WGS) entry which is preliminary data.</text>
</comment>
<dbReference type="Pfam" id="PF09127">
    <property type="entry name" value="Leuk-A4-hydro_C"/>
    <property type="match status" value="1"/>
</dbReference>
<keyword evidence="3 8" id="KW-0479">Metal-binding</keyword>
<dbReference type="GO" id="GO:0008237">
    <property type="term" value="F:metallopeptidase activity"/>
    <property type="evidence" value="ECO:0007669"/>
    <property type="project" value="UniProtKB-KW"/>
</dbReference>
<dbReference type="OMA" id="CTALQWM"/>
<feature type="compositionally biased region" description="Basic and acidic residues" evidence="9">
    <location>
        <begin position="188"/>
        <end position="203"/>
    </location>
</feature>
<dbReference type="AlphaFoldDB" id="A0A388K375"/>
<dbReference type="EMBL" id="BFEA01000051">
    <property type="protein sequence ID" value="GBG64522.1"/>
    <property type="molecule type" value="Genomic_DNA"/>
</dbReference>
<comment type="cofactor">
    <cofactor evidence="8">
        <name>Zn(2+)</name>
        <dbReference type="ChEBI" id="CHEBI:29105"/>
    </cofactor>
    <text evidence="8">Binds 1 zinc ion per subunit.</text>
</comment>
<evidence type="ECO:0000256" key="8">
    <source>
        <dbReference type="PIRSR" id="PIRSR634015-3"/>
    </source>
</evidence>
<dbReference type="SMART" id="SM01263">
    <property type="entry name" value="Leuk-A4-hydro_C"/>
    <property type="match status" value="1"/>
</dbReference>
<name>A0A388K375_CHABU</name>
<reference evidence="11 12" key="1">
    <citation type="journal article" date="2018" name="Cell">
        <title>The Chara Genome: Secondary Complexity and Implications for Plant Terrestrialization.</title>
        <authorList>
            <person name="Nishiyama T."/>
            <person name="Sakayama H."/>
            <person name="Vries J.D."/>
            <person name="Buschmann H."/>
            <person name="Saint-Marcoux D."/>
            <person name="Ullrich K.K."/>
            <person name="Haas F.B."/>
            <person name="Vanderstraeten L."/>
            <person name="Becker D."/>
            <person name="Lang D."/>
            <person name="Vosolsobe S."/>
            <person name="Rombauts S."/>
            <person name="Wilhelmsson P.K.I."/>
            <person name="Janitza P."/>
            <person name="Kern R."/>
            <person name="Heyl A."/>
            <person name="Rumpler F."/>
            <person name="Villalobos L.I.A.C."/>
            <person name="Clay J.M."/>
            <person name="Skokan R."/>
            <person name="Toyoda A."/>
            <person name="Suzuki Y."/>
            <person name="Kagoshima H."/>
            <person name="Schijlen E."/>
            <person name="Tajeshwar N."/>
            <person name="Catarino B."/>
            <person name="Hetherington A.J."/>
            <person name="Saltykova A."/>
            <person name="Bonnot C."/>
            <person name="Breuninger H."/>
            <person name="Symeonidi A."/>
            <person name="Radhakrishnan G.V."/>
            <person name="Van Nieuwerburgh F."/>
            <person name="Deforce D."/>
            <person name="Chang C."/>
            <person name="Karol K.G."/>
            <person name="Hedrich R."/>
            <person name="Ulvskov P."/>
            <person name="Glockner G."/>
            <person name="Delwiche C.F."/>
            <person name="Petrasek J."/>
            <person name="Van de Peer Y."/>
            <person name="Friml J."/>
            <person name="Beilby M."/>
            <person name="Dolan L."/>
            <person name="Kohara Y."/>
            <person name="Sugano S."/>
            <person name="Fujiyama A."/>
            <person name="Delaux P.-M."/>
            <person name="Quint M."/>
            <person name="TheiBen G."/>
            <person name="Hagemann M."/>
            <person name="Harholt J."/>
            <person name="Dunand C."/>
            <person name="Zachgo S."/>
            <person name="Langdale J."/>
            <person name="Maumus F."/>
            <person name="Straeten D.V.D."/>
            <person name="Gould S.B."/>
            <person name="Rensing S.A."/>
        </authorList>
    </citation>
    <scope>NUCLEOTIDE SEQUENCE [LARGE SCALE GENOMIC DNA]</scope>
    <source>
        <strain evidence="11 12">S276</strain>
    </source>
</reference>
<evidence type="ECO:0000256" key="9">
    <source>
        <dbReference type="SAM" id="MobiDB-lite"/>
    </source>
</evidence>
<dbReference type="InterPro" id="IPR015211">
    <property type="entry name" value="Peptidase_M1_C"/>
</dbReference>
<dbReference type="PANTHER" id="PTHR45726">
    <property type="entry name" value="LEUKOTRIENE A-4 HYDROLASE"/>
    <property type="match status" value="1"/>
</dbReference>
<gene>
    <name evidence="11" type="ORF">CBR_g45218</name>
</gene>
<evidence type="ECO:0000259" key="10">
    <source>
        <dbReference type="SMART" id="SM01263"/>
    </source>
</evidence>
<keyword evidence="2" id="KW-0645">Protease</keyword>
<dbReference type="InterPro" id="IPR049980">
    <property type="entry name" value="LTA4H_cat"/>
</dbReference>
<feature type="binding site" evidence="8">
    <location>
        <position position="330"/>
    </location>
    <ligand>
        <name>Zn(2+)</name>
        <dbReference type="ChEBI" id="CHEBI:29105"/>
        <note>catalytic</note>
    </ligand>
</feature>
<dbReference type="GO" id="GO:0008270">
    <property type="term" value="F:zinc ion binding"/>
    <property type="evidence" value="ECO:0007669"/>
    <property type="project" value="InterPro"/>
</dbReference>
<dbReference type="STRING" id="69332.A0A388K375"/>
<dbReference type="Gene3D" id="1.10.390.10">
    <property type="entry name" value="Neutral Protease Domain 2"/>
    <property type="match status" value="1"/>
</dbReference>
<dbReference type="OrthoDB" id="79562at2759"/>
<evidence type="ECO:0000256" key="7">
    <source>
        <dbReference type="PIRSR" id="PIRSR634015-1"/>
    </source>
</evidence>
<dbReference type="InterPro" id="IPR045357">
    <property type="entry name" value="Aminopeptidase_N-like_N"/>
</dbReference>
<dbReference type="Gene3D" id="1.25.40.320">
    <property type="entry name" value="Peptidase M1, leukotriene A4 hydrolase/aminopeptidase C-terminal domain"/>
    <property type="match status" value="1"/>
</dbReference>
<dbReference type="Proteomes" id="UP000265515">
    <property type="component" value="Unassembled WGS sequence"/>
</dbReference>
<keyword evidence="6" id="KW-0482">Metalloprotease</keyword>
<keyword evidence="5 8" id="KW-0862">Zinc</keyword>
<evidence type="ECO:0000313" key="12">
    <source>
        <dbReference type="Proteomes" id="UP000265515"/>
    </source>
</evidence>
<evidence type="ECO:0000256" key="1">
    <source>
        <dbReference type="ARBA" id="ARBA00010136"/>
    </source>
</evidence>
<dbReference type="GO" id="GO:0005829">
    <property type="term" value="C:cytosol"/>
    <property type="evidence" value="ECO:0007669"/>
    <property type="project" value="TreeGrafter"/>
</dbReference>
<dbReference type="InterPro" id="IPR034015">
    <property type="entry name" value="M1_LTA4H"/>
</dbReference>
<dbReference type="InterPro" id="IPR016024">
    <property type="entry name" value="ARM-type_fold"/>
</dbReference>
<dbReference type="SUPFAM" id="SSF63737">
    <property type="entry name" value="Leukotriene A4 hydrolase N-terminal domain"/>
    <property type="match status" value="1"/>
</dbReference>
<keyword evidence="12" id="KW-1185">Reference proteome</keyword>
<feature type="binding site" evidence="8">
    <location>
        <position position="326"/>
    </location>
    <ligand>
        <name>Zn(2+)</name>
        <dbReference type="ChEBI" id="CHEBI:29105"/>
        <note>catalytic</note>
    </ligand>
</feature>
<dbReference type="InterPro" id="IPR038502">
    <property type="entry name" value="M1_LTA-4_hydro/amino_C_sf"/>
</dbReference>
<feature type="binding site" evidence="8">
    <location>
        <position position="349"/>
    </location>
    <ligand>
        <name>Zn(2+)</name>
        <dbReference type="ChEBI" id="CHEBI:29105"/>
        <note>catalytic</note>
    </ligand>
</feature>
<dbReference type="Gramene" id="GBG64522">
    <property type="protein sequence ID" value="GBG64522"/>
    <property type="gene ID" value="CBR_g45218"/>
</dbReference>
<evidence type="ECO:0000256" key="2">
    <source>
        <dbReference type="ARBA" id="ARBA00022670"/>
    </source>
</evidence>
<protein>
    <recommendedName>
        <fullName evidence="10">Peptidase M1 leukotriene A4 hydrolase/aminopeptidase C-terminal domain-containing protein</fullName>
    </recommendedName>
</protein>
<dbReference type="SUPFAM" id="SSF55486">
    <property type="entry name" value="Metalloproteases ('zincins'), catalytic domain"/>
    <property type="match status" value="1"/>
</dbReference>
<accession>A0A388K375</accession>
<dbReference type="Pfam" id="PF17900">
    <property type="entry name" value="Peptidase_M1_N"/>
    <property type="match status" value="1"/>
</dbReference>
<organism evidence="11 12">
    <name type="scientific">Chara braunii</name>
    <name type="common">Braun's stonewort</name>
    <dbReference type="NCBI Taxonomy" id="69332"/>
    <lineage>
        <taxon>Eukaryota</taxon>
        <taxon>Viridiplantae</taxon>
        <taxon>Streptophyta</taxon>
        <taxon>Charophyceae</taxon>
        <taxon>Charales</taxon>
        <taxon>Characeae</taxon>
        <taxon>Chara</taxon>
    </lineage>
</organism>
<evidence type="ECO:0000256" key="4">
    <source>
        <dbReference type="ARBA" id="ARBA00022801"/>
    </source>
</evidence>
<dbReference type="FunFam" id="3.30.2010.30:FF:000001">
    <property type="entry name" value="Leukotriene A(4) hydrolase"/>
    <property type="match status" value="1"/>
</dbReference>
<feature type="domain" description="Peptidase M1 leukotriene A4 hydrolase/aminopeptidase C-terminal" evidence="10">
    <location>
        <begin position="490"/>
        <end position="629"/>
    </location>
</feature>
<evidence type="ECO:0000256" key="3">
    <source>
        <dbReference type="ARBA" id="ARBA00022723"/>
    </source>
</evidence>
<proteinExistence type="inferred from homology"/>
<dbReference type="SUPFAM" id="SSF48371">
    <property type="entry name" value="ARM repeat"/>
    <property type="match status" value="1"/>
</dbReference>
<comment type="similarity">
    <text evidence="1">Belongs to the peptidase M1 family.</text>
</comment>
<dbReference type="Gene3D" id="3.30.2010.30">
    <property type="match status" value="1"/>
</dbReference>
<evidence type="ECO:0000256" key="6">
    <source>
        <dbReference type="ARBA" id="ARBA00023049"/>
    </source>
</evidence>
<dbReference type="CDD" id="cd09599">
    <property type="entry name" value="M1_LTA4H"/>
    <property type="match status" value="1"/>
</dbReference>
<feature type="region of interest" description="Disordered" evidence="9">
    <location>
        <begin position="171"/>
        <end position="214"/>
    </location>
</feature>
<dbReference type="InterPro" id="IPR014782">
    <property type="entry name" value="Peptidase_M1_dom"/>
</dbReference>
<feature type="active site" description="Proton donor" evidence="7">
    <location>
        <position position="414"/>
    </location>
</feature>
<dbReference type="Pfam" id="PF01433">
    <property type="entry name" value="Peptidase_M1"/>
    <property type="match status" value="1"/>
</dbReference>
<dbReference type="Gene3D" id="2.60.40.1730">
    <property type="entry name" value="tricorn interacting facor f3 domain"/>
    <property type="match status" value="1"/>
</dbReference>
<feature type="active site" description="Proton acceptor" evidence="7">
    <location>
        <position position="327"/>
    </location>
</feature>
<keyword evidence="4" id="KW-0378">Hydrolase</keyword>
<dbReference type="InterPro" id="IPR027268">
    <property type="entry name" value="Peptidase_M4/M1_CTD_sf"/>
</dbReference>